<dbReference type="Gene3D" id="1.10.357.140">
    <property type="entry name" value="UbiA prenyltransferase"/>
    <property type="match status" value="1"/>
</dbReference>
<comment type="similarity">
    <text evidence="3">Belongs to the UbiA prenyltransferase family.</text>
</comment>
<dbReference type="PATRIC" id="fig|280505.15.peg.1419"/>
<feature type="transmembrane region" description="Helical" evidence="12">
    <location>
        <begin position="234"/>
        <end position="254"/>
    </location>
</feature>
<feature type="transmembrane region" description="Helical" evidence="12">
    <location>
        <begin position="80"/>
        <end position="99"/>
    </location>
</feature>
<accession>A0A0S2IPZ2</accession>
<evidence type="ECO:0000256" key="2">
    <source>
        <dbReference type="ARBA" id="ARBA00004141"/>
    </source>
</evidence>
<dbReference type="FunFam" id="1.10.357.140:FF:000008">
    <property type="entry name" value="4-hydroxybenzoate octaprenyltransferase"/>
    <property type="match status" value="1"/>
</dbReference>
<keyword evidence="6 13" id="KW-0808">Transferase</keyword>
<feature type="transmembrane region" description="Helical" evidence="12">
    <location>
        <begin position="106"/>
        <end position="127"/>
    </location>
</feature>
<comment type="cofactor">
    <cofactor evidence="1">
        <name>Mg(2+)</name>
        <dbReference type="ChEBI" id="CHEBI:18420"/>
    </cofactor>
</comment>
<evidence type="ECO:0000256" key="6">
    <source>
        <dbReference type="ARBA" id="ARBA00022679"/>
    </source>
</evidence>
<feature type="transmembrane region" description="Helical" evidence="12">
    <location>
        <begin position="202"/>
        <end position="222"/>
    </location>
</feature>
<evidence type="ECO:0000256" key="7">
    <source>
        <dbReference type="ARBA" id="ARBA00022688"/>
    </source>
</evidence>
<dbReference type="NCBIfam" id="TIGR01475">
    <property type="entry name" value="ubiA_other"/>
    <property type="match status" value="1"/>
</dbReference>
<dbReference type="CDD" id="cd13959">
    <property type="entry name" value="PT_UbiA_COQ2"/>
    <property type="match status" value="1"/>
</dbReference>
<dbReference type="InterPro" id="IPR044878">
    <property type="entry name" value="UbiA_sf"/>
</dbReference>
<keyword evidence="9 12" id="KW-1133">Transmembrane helix</keyword>
<keyword evidence="5" id="KW-0997">Cell inner membrane</keyword>
<sequence>MLFRFLDDFLEKRTNRLCGYGTFCRDYDHKRILLKRRKKSSLFKLSLGFYVGKEPWNFKILSLMNTSLTSLKQYGSLIKFSHTLFALPFAGIAFILAFLKTHGKSVLDWTILSILILFSMIFARSAAMGFNRIVDTGIDAQNERTQKREIPAGKISKRSAVLFVVLSSLGFFIASWFINPMTWRLSFPTLMILLGYSFSKRFTWLCHFILGFSIGLAPLATWVAIREEIVLEPILWTIGLAFNLAGFDILYALQDQDFDRKEGLYSIPAKFGRKNSLSIAIVSHVFCICFLFAAGIVSNLGPIFLIFLTVTGYLLFQEHKIARACGEDLFPAKFYRFHSYISLILFTGLLSDRIFYLAILGDNAYLR</sequence>
<comment type="subcellular location">
    <subcellularLocation>
        <location evidence="2">Membrane</location>
        <topology evidence="2">Multi-pass membrane protein</topology>
    </subcellularLocation>
</comment>
<evidence type="ECO:0000256" key="8">
    <source>
        <dbReference type="ARBA" id="ARBA00022692"/>
    </source>
</evidence>
<dbReference type="EC" id="2.5.1.39" evidence="11"/>
<keyword evidence="7" id="KW-0831">Ubiquinone biosynthesis</keyword>
<dbReference type="NCBIfam" id="NF009524">
    <property type="entry name" value="PRK12886.1"/>
    <property type="match status" value="1"/>
</dbReference>
<dbReference type="GO" id="GO:0005886">
    <property type="term" value="C:plasma membrane"/>
    <property type="evidence" value="ECO:0007669"/>
    <property type="project" value="TreeGrafter"/>
</dbReference>
<dbReference type="GO" id="GO:0008412">
    <property type="term" value="F:4-hydroxybenzoate polyprenyltransferase activity"/>
    <property type="evidence" value="ECO:0007669"/>
    <property type="project" value="UniProtKB-EC"/>
</dbReference>
<keyword evidence="4" id="KW-1003">Cell membrane</keyword>
<protein>
    <recommendedName>
        <fullName evidence="11">4-hydroxybenzoate polyprenyltransferase</fullName>
        <ecNumber evidence="11">2.5.1.39</ecNumber>
    </recommendedName>
</protein>
<dbReference type="InterPro" id="IPR039653">
    <property type="entry name" value="Prenyltransferase"/>
</dbReference>
<feature type="transmembrane region" description="Helical" evidence="12">
    <location>
        <begin position="337"/>
        <end position="359"/>
    </location>
</feature>
<proteinExistence type="inferred from homology"/>
<dbReference type="InterPro" id="IPR000537">
    <property type="entry name" value="UbiA_prenyltransferase"/>
</dbReference>
<feature type="transmembrane region" description="Helical" evidence="12">
    <location>
        <begin position="275"/>
        <end position="294"/>
    </location>
</feature>
<feature type="transmembrane region" description="Helical" evidence="12">
    <location>
        <begin position="160"/>
        <end position="181"/>
    </location>
</feature>
<evidence type="ECO:0000256" key="11">
    <source>
        <dbReference type="ARBA" id="ARBA00034524"/>
    </source>
</evidence>
<organism evidence="13">
    <name type="scientific">Leptospira borgpetersenii serovar Ballum</name>
    <dbReference type="NCBI Taxonomy" id="280505"/>
    <lineage>
        <taxon>Bacteria</taxon>
        <taxon>Pseudomonadati</taxon>
        <taxon>Spirochaetota</taxon>
        <taxon>Spirochaetia</taxon>
        <taxon>Leptospirales</taxon>
        <taxon>Leptospiraceae</taxon>
        <taxon>Leptospira</taxon>
    </lineage>
</organism>
<keyword evidence="10 12" id="KW-0472">Membrane</keyword>
<dbReference type="PANTHER" id="PTHR11048">
    <property type="entry name" value="PRENYLTRANSFERASES"/>
    <property type="match status" value="1"/>
</dbReference>
<reference evidence="13 14" key="1">
    <citation type="journal article" date="2015" name="PLoS Negl. Trop. Dis.">
        <title>Distribution of Plasmids in Distinct Leptospira Pathogenic Species.</title>
        <authorList>
            <person name="Wang Y."/>
            <person name="Zhuang X."/>
            <person name="Zhong Y."/>
            <person name="Zhang C."/>
            <person name="Zhang Y."/>
            <person name="Zeng L."/>
            <person name="Zhu Y."/>
            <person name="He P."/>
            <person name="Dong K."/>
            <person name="Pal U."/>
            <person name="Guo X."/>
            <person name="Qin J."/>
        </authorList>
    </citation>
    <scope>NUCLEOTIDE SEQUENCE [LARGE SCALE GENOMIC DNA]</scope>
    <source>
        <strain evidence="13 14">56604</strain>
    </source>
</reference>
<evidence type="ECO:0000313" key="14">
    <source>
        <dbReference type="Proteomes" id="UP000058857"/>
    </source>
</evidence>
<evidence type="ECO:0000256" key="10">
    <source>
        <dbReference type="ARBA" id="ARBA00023136"/>
    </source>
</evidence>
<dbReference type="Gene3D" id="1.20.120.1780">
    <property type="entry name" value="UbiA prenyltransferase"/>
    <property type="match status" value="1"/>
</dbReference>
<name>A0A0S2IPZ2_LEPBO</name>
<evidence type="ECO:0000256" key="4">
    <source>
        <dbReference type="ARBA" id="ARBA00022475"/>
    </source>
</evidence>
<keyword evidence="8 12" id="KW-0812">Transmembrane</keyword>
<dbReference type="PANTHER" id="PTHR11048:SF28">
    <property type="entry name" value="4-HYDROXYBENZOATE POLYPRENYLTRANSFERASE, MITOCHONDRIAL"/>
    <property type="match status" value="1"/>
</dbReference>
<dbReference type="Proteomes" id="UP000058857">
    <property type="component" value="Chromosome 1"/>
</dbReference>
<dbReference type="GO" id="GO:0006744">
    <property type="term" value="P:ubiquinone biosynthetic process"/>
    <property type="evidence" value="ECO:0007669"/>
    <property type="project" value="UniProtKB-KW"/>
</dbReference>
<dbReference type="AlphaFoldDB" id="A0A0S2IPZ2"/>
<evidence type="ECO:0000256" key="1">
    <source>
        <dbReference type="ARBA" id="ARBA00001946"/>
    </source>
</evidence>
<evidence type="ECO:0000256" key="5">
    <source>
        <dbReference type="ARBA" id="ARBA00022519"/>
    </source>
</evidence>
<dbReference type="FunFam" id="1.20.120.1780:FF:000001">
    <property type="entry name" value="4-hydroxybenzoate octaprenyltransferase"/>
    <property type="match status" value="1"/>
</dbReference>
<evidence type="ECO:0000256" key="12">
    <source>
        <dbReference type="SAM" id="Phobius"/>
    </source>
</evidence>
<feature type="transmembrane region" description="Helical" evidence="12">
    <location>
        <begin position="300"/>
        <end position="316"/>
    </location>
</feature>
<dbReference type="InterPro" id="IPR006371">
    <property type="entry name" value="Polyprenyltransferase_UbiA-li"/>
</dbReference>
<dbReference type="EMBL" id="CP012029">
    <property type="protein sequence ID" value="ALO25742.1"/>
    <property type="molecule type" value="Genomic_DNA"/>
</dbReference>
<gene>
    <name evidence="13" type="ORF">LBBP_01451</name>
</gene>
<evidence type="ECO:0000256" key="3">
    <source>
        <dbReference type="ARBA" id="ARBA00005985"/>
    </source>
</evidence>
<evidence type="ECO:0000313" key="13">
    <source>
        <dbReference type="EMBL" id="ALO25742.1"/>
    </source>
</evidence>
<evidence type="ECO:0000256" key="9">
    <source>
        <dbReference type="ARBA" id="ARBA00022989"/>
    </source>
</evidence>
<dbReference type="Pfam" id="PF01040">
    <property type="entry name" value="UbiA"/>
    <property type="match status" value="1"/>
</dbReference>